<dbReference type="Proteomes" id="UP000275012">
    <property type="component" value="Unassembled WGS sequence"/>
</dbReference>
<gene>
    <name evidence="1" type="ORF">EBB59_12195</name>
</gene>
<dbReference type="NCBIfam" id="TIGR03696">
    <property type="entry name" value="Rhs_assc_core"/>
    <property type="match status" value="1"/>
</dbReference>
<accession>A0A3M2HPG2</accession>
<keyword evidence="2" id="KW-1185">Reference proteome</keyword>
<protein>
    <submittedName>
        <fullName evidence="1">RHS repeat-associated core domain-containing protein</fullName>
    </submittedName>
</protein>
<evidence type="ECO:0000313" key="1">
    <source>
        <dbReference type="EMBL" id="RMH88127.1"/>
    </source>
</evidence>
<dbReference type="EMBL" id="RFLY01000021">
    <property type="protein sequence ID" value="RMH88127.1"/>
    <property type="molecule type" value="Genomic_DNA"/>
</dbReference>
<dbReference type="Gene3D" id="2.180.10.10">
    <property type="entry name" value="RHS repeat-associated core"/>
    <property type="match status" value="1"/>
</dbReference>
<reference evidence="1 2" key="1">
    <citation type="submission" date="2018-10" db="EMBL/GenBank/DDBJ databases">
        <title>Proposal of Lysobacter pythonis sp. nov. isolated from royal pythons (Python regius).</title>
        <authorList>
            <person name="Hans-Juergen B."/>
            <person name="Huptas C."/>
            <person name="Sandra B."/>
            <person name="Igor L."/>
            <person name="Joachim S."/>
            <person name="Siegfried S."/>
            <person name="Mareike W."/>
            <person name="Peter K."/>
        </authorList>
    </citation>
    <scope>NUCLEOTIDE SEQUENCE [LARGE SCALE GENOMIC DNA]</scope>
    <source>
        <strain evidence="1 2">4284/11</strain>
    </source>
</reference>
<dbReference type="OrthoDB" id="9816400at2"/>
<dbReference type="PRINTS" id="PR00394">
    <property type="entry name" value="RHSPROTEIN"/>
</dbReference>
<dbReference type="PANTHER" id="PTHR32305:SF15">
    <property type="entry name" value="PROTEIN RHSA-RELATED"/>
    <property type="match status" value="1"/>
</dbReference>
<organism evidence="1 2">
    <name type="scientific">Solilutibacter pythonis</name>
    <dbReference type="NCBI Taxonomy" id="2483112"/>
    <lineage>
        <taxon>Bacteria</taxon>
        <taxon>Pseudomonadati</taxon>
        <taxon>Pseudomonadota</taxon>
        <taxon>Gammaproteobacteria</taxon>
        <taxon>Lysobacterales</taxon>
        <taxon>Lysobacteraceae</taxon>
        <taxon>Solilutibacter</taxon>
    </lineage>
</organism>
<evidence type="ECO:0000313" key="2">
    <source>
        <dbReference type="Proteomes" id="UP000275012"/>
    </source>
</evidence>
<comment type="caution">
    <text evidence="1">The sequence shown here is derived from an EMBL/GenBank/DDBJ whole genome shotgun (WGS) entry which is preliminary data.</text>
</comment>
<dbReference type="PANTHER" id="PTHR32305">
    <property type="match status" value="1"/>
</dbReference>
<dbReference type="AlphaFoldDB" id="A0A3M2HPG2"/>
<sequence>MEREAAQPNSLNLSKQQVIWLENYPIAVIDGSGAAANIGYIEPDHLGTPRVIIDAKRNVATWRWPLTGEAFGADAPEEDPDGDGERYEFDLCFPGQRYDRHTGLHYNYFRDYEPQTGRYVQSDPIGLKGGVNTYAYVEGDPLMWFDSKGLCRCMPLKANGHYQGTGNHAEVNVWGGIRTKHTVTCTYACSNGKGNISYIRATHIEMRWGDKSLDDGREGVCLGTTFGKPEFNYSLNRALYAPESAYPFDPREGPYKAPALERWAKQYCEICK</sequence>
<proteinExistence type="predicted"/>
<dbReference type="InterPro" id="IPR050708">
    <property type="entry name" value="T6SS_VgrG/RHS"/>
</dbReference>
<name>A0A3M2HPG2_9GAMM</name>
<dbReference type="InterPro" id="IPR022385">
    <property type="entry name" value="Rhs_assc_core"/>
</dbReference>